<feature type="chain" id="PRO_5022830645" evidence="1">
    <location>
        <begin position="19"/>
        <end position="82"/>
    </location>
</feature>
<dbReference type="AlphaFoldDB" id="A0A5E4PQ84"/>
<gene>
    <name evidence="2" type="ORF">LSINAPIS_LOCUS1676</name>
</gene>
<evidence type="ECO:0000256" key="1">
    <source>
        <dbReference type="SAM" id="SignalP"/>
    </source>
</evidence>
<name>A0A5E4PQ84_9NEOP</name>
<keyword evidence="3" id="KW-1185">Reference proteome</keyword>
<sequence>MNKLLIITLAICLVSVHGFVKRDTEKPAEDFRVTLEKSLSEIGKKISDTVNMENLKENWEKAVNSINTMVGEFKLKPEEAKQ</sequence>
<protein>
    <submittedName>
        <fullName evidence="2">Uncharacterized protein</fullName>
    </submittedName>
</protein>
<reference evidence="2 3" key="1">
    <citation type="submission" date="2017-07" db="EMBL/GenBank/DDBJ databases">
        <authorList>
            <person name="Talla V."/>
            <person name="Backstrom N."/>
        </authorList>
    </citation>
    <scope>NUCLEOTIDE SEQUENCE [LARGE SCALE GENOMIC DNA]</scope>
</reference>
<feature type="signal peptide" evidence="1">
    <location>
        <begin position="1"/>
        <end position="18"/>
    </location>
</feature>
<accession>A0A5E4PQ84</accession>
<evidence type="ECO:0000313" key="3">
    <source>
        <dbReference type="Proteomes" id="UP000324832"/>
    </source>
</evidence>
<dbReference type="OrthoDB" id="7399486at2759"/>
<proteinExistence type="predicted"/>
<organism evidence="2 3">
    <name type="scientific">Leptidea sinapis</name>
    <dbReference type="NCBI Taxonomy" id="189913"/>
    <lineage>
        <taxon>Eukaryota</taxon>
        <taxon>Metazoa</taxon>
        <taxon>Ecdysozoa</taxon>
        <taxon>Arthropoda</taxon>
        <taxon>Hexapoda</taxon>
        <taxon>Insecta</taxon>
        <taxon>Pterygota</taxon>
        <taxon>Neoptera</taxon>
        <taxon>Endopterygota</taxon>
        <taxon>Lepidoptera</taxon>
        <taxon>Glossata</taxon>
        <taxon>Ditrysia</taxon>
        <taxon>Papilionoidea</taxon>
        <taxon>Pieridae</taxon>
        <taxon>Dismorphiinae</taxon>
        <taxon>Leptidea</taxon>
    </lineage>
</organism>
<keyword evidence="1" id="KW-0732">Signal</keyword>
<dbReference type="EMBL" id="FZQP02000271">
    <property type="protein sequence ID" value="VVC88258.1"/>
    <property type="molecule type" value="Genomic_DNA"/>
</dbReference>
<evidence type="ECO:0000313" key="2">
    <source>
        <dbReference type="EMBL" id="VVC88258.1"/>
    </source>
</evidence>
<dbReference type="Proteomes" id="UP000324832">
    <property type="component" value="Unassembled WGS sequence"/>
</dbReference>